<reference evidence="2 3" key="2">
    <citation type="submission" date="2024-10" db="EMBL/GenBank/DDBJ databases">
        <authorList>
            <person name="Ryan C."/>
        </authorList>
    </citation>
    <scope>NUCLEOTIDE SEQUENCE [LARGE SCALE GENOMIC DNA]</scope>
</reference>
<keyword evidence="3" id="KW-1185">Reference proteome</keyword>
<name>A0ABC8ZER7_9POAL</name>
<protein>
    <submittedName>
        <fullName evidence="2">Uncharacterized protein</fullName>
    </submittedName>
</protein>
<organism evidence="2 3">
    <name type="scientific">Urochloa decumbens</name>
    <dbReference type="NCBI Taxonomy" id="240449"/>
    <lineage>
        <taxon>Eukaryota</taxon>
        <taxon>Viridiplantae</taxon>
        <taxon>Streptophyta</taxon>
        <taxon>Embryophyta</taxon>
        <taxon>Tracheophyta</taxon>
        <taxon>Spermatophyta</taxon>
        <taxon>Magnoliopsida</taxon>
        <taxon>Liliopsida</taxon>
        <taxon>Poales</taxon>
        <taxon>Poaceae</taxon>
        <taxon>PACMAD clade</taxon>
        <taxon>Panicoideae</taxon>
        <taxon>Panicodae</taxon>
        <taxon>Paniceae</taxon>
        <taxon>Melinidinae</taxon>
        <taxon>Urochloa</taxon>
    </lineage>
</organism>
<feature type="region of interest" description="Disordered" evidence="1">
    <location>
        <begin position="80"/>
        <end position="163"/>
    </location>
</feature>
<evidence type="ECO:0000313" key="3">
    <source>
        <dbReference type="Proteomes" id="UP001497457"/>
    </source>
</evidence>
<feature type="region of interest" description="Disordered" evidence="1">
    <location>
        <begin position="22"/>
        <end position="48"/>
    </location>
</feature>
<dbReference type="Proteomes" id="UP001497457">
    <property type="component" value="Chromosome 19rd"/>
</dbReference>
<gene>
    <name evidence="2" type="ORF">URODEC1_LOCUS43658</name>
</gene>
<proteinExistence type="predicted"/>
<evidence type="ECO:0000256" key="1">
    <source>
        <dbReference type="SAM" id="MobiDB-lite"/>
    </source>
</evidence>
<dbReference type="EMBL" id="OZ075129">
    <property type="protein sequence ID" value="CAL4959233.1"/>
    <property type="molecule type" value="Genomic_DNA"/>
</dbReference>
<feature type="compositionally biased region" description="Basic and acidic residues" evidence="1">
    <location>
        <begin position="33"/>
        <end position="48"/>
    </location>
</feature>
<dbReference type="AlphaFoldDB" id="A0ABC8ZER7"/>
<reference evidence="3" key="1">
    <citation type="submission" date="2024-06" db="EMBL/GenBank/DDBJ databases">
        <authorList>
            <person name="Ryan C."/>
        </authorList>
    </citation>
    <scope>NUCLEOTIDE SEQUENCE [LARGE SCALE GENOMIC DNA]</scope>
</reference>
<sequence length="163" mass="18216">MPHGKLAIADEAISIVEKEAIKTRKRSAQPHVSAREKRLERENERLRNDNRALKRIEHVVQALAAKGGLNYDALAQEATANLESSESEGGLSKENDQVGLDGDEDFDRALYPETEGVQDSIGGKNCYGDEDDEEYNYENAGYNGEDDADYNNRYEDDSDCGLW</sequence>
<accession>A0ABC8ZER7</accession>
<evidence type="ECO:0000313" key="2">
    <source>
        <dbReference type="EMBL" id="CAL4959233.1"/>
    </source>
</evidence>